<evidence type="ECO:0000259" key="4">
    <source>
        <dbReference type="SMART" id="SM00967"/>
    </source>
</evidence>
<dbReference type="InterPro" id="IPR029064">
    <property type="entry name" value="Ribosomal_eL30-like_sf"/>
</dbReference>
<keyword evidence="3 5" id="KW-0808">Transferase</keyword>
<evidence type="ECO:0000256" key="2">
    <source>
        <dbReference type="ARBA" id="ARBA00022603"/>
    </source>
</evidence>
<accession>A0A6I8M5V9</accession>
<proteinExistence type="inferred from homology"/>
<evidence type="ECO:0000313" key="6">
    <source>
        <dbReference type="Proteomes" id="UP000419017"/>
    </source>
</evidence>
<dbReference type="PANTHER" id="PTHR46429:SF1">
    <property type="entry name" value="23S RRNA (GUANOSINE-2'-O-)-METHYLTRANSFERASE RLMB"/>
    <property type="match status" value="1"/>
</dbReference>
<sequence length="237" mass="26610">MAKIIGINPVYEAIKSGKEIEKLEIFKGIRKENIKEILRLATVRNIKVIYKDKREDNNQGVSAIVSDYDDNYITLDELLEKELVKKYSTIVILDQVQDPRNFGAIIRSSECFGVKGIIIQDRNNAKLSETVYKTAAGALEYVDIVKVTNISDTIDKLKKYGYFVYGSSSHLTTTLYDEVSYPEKVALVVGNEGNGMRKKVSEHCDMNVKINLHGEINSLNVSVATGILLAEISKNRK</sequence>
<evidence type="ECO:0000256" key="3">
    <source>
        <dbReference type="ARBA" id="ARBA00022679"/>
    </source>
</evidence>
<dbReference type="GO" id="GO:0006396">
    <property type="term" value="P:RNA processing"/>
    <property type="evidence" value="ECO:0007669"/>
    <property type="project" value="InterPro"/>
</dbReference>
<gene>
    <name evidence="5" type="ORF">OMES3154_00030</name>
</gene>
<dbReference type="RefSeq" id="WP_156682839.1">
    <property type="nucleotide sequence ID" value="NZ_CABWIB010000001.1"/>
</dbReference>
<evidence type="ECO:0000256" key="1">
    <source>
        <dbReference type="ARBA" id="ARBA00007228"/>
    </source>
</evidence>
<dbReference type="InterPro" id="IPR001537">
    <property type="entry name" value="SpoU_MeTrfase"/>
</dbReference>
<dbReference type="AlphaFoldDB" id="A0A6I8M5V9"/>
<dbReference type="Gene3D" id="3.30.1330.30">
    <property type="match status" value="1"/>
</dbReference>
<dbReference type="FunFam" id="3.40.1280.10:FF:000008">
    <property type="entry name" value="Group 3 RNA methyltransferase TrmH"/>
    <property type="match status" value="1"/>
</dbReference>
<organism evidence="5 6">
    <name type="scientific">Oceanivirga miroungae</name>
    <dbReference type="NCBI Taxonomy" id="1130046"/>
    <lineage>
        <taxon>Bacteria</taxon>
        <taxon>Fusobacteriati</taxon>
        <taxon>Fusobacteriota</taxon>
        <taxon>Fusobacteriia</taxon>
        <taxon>Fusobacteriales</taxon>
        <taxon>Leptotrichiaceae</taxon>
        <taxon>Oceanivirga</taxon>
    </lineage>
</organism>
<dbReference type="InterPro" id="IPR013123">
    <property type="entry name" value="SpoU_subst-bd"/>
</dbReference>
<dbReference type="Gene3D" id="3.40.1280.10">
    <property type="match status" value="1"/>
</dbReference>
<dbReference type="InterPro" id="IPR029028">
    <property type="entry name" value="Alpha/beta_knot_MTases"/>
</dbReference>
<dbReference type="Pfam" id="PF00588">
    <property type="entry name" value="SpoU_methylase"/>
    <property type="match status" value="1"/>
</dbReference>
<keyword evidence="6" id="KW-1185">Reference proteome</keyword>
<dbReference type="SUPFAM" id="SSF75217">
    <property type="entry name" value="alpha/beta knot"/>
    <property type="match status" value="1"/>
</dbReference>
<feature type="domain" description="RNA 2-O ribose methyltransferase substrate binding" evidence="4">
    <location>
        <begin position="3"/>
        <end position="71"/>
    </location>
</feature>
<dbReference type="GO" id="GO:0005829">
    <property type="term" value="C:cytosol"/>
    <property type="evidence" value="ECO:0007669"/>
    <property type="project" value="TreeGrafter"/>
</dbReference>
<evidence type="ECO:0000313" key="5">
    <source>
        <dbReference type="EMBL" id="VWL84782.1"/>
    </source>
</evidence>
<dbReference type="GO" id="GO:0003723">
    <property type="term" value="F:RNA binding"/>
    <property type="evidence" value="ECO:0007669"/>
    <property type="project" value="InterPro"/>
</dbReference>
<keyword evidence="2 5" id="KW-0489">Methyltransferase</keyword>
<dbReference type="InterPro" id="IPR004441">
    <property type="entry name" value="rRNA_MeTrfase_TrmH"/>
</dbReference>
<comment type="similarity">
    <text evidence="1">Belongs to the class IV-like SAM-binding methyltransferase superfamily. RNA methyltransferase TrmH family.</text>
</comment>
<dbReference type="GO" id="GO:0008173">
    <property type="term" value="F:RNA methyltransferase activity"/>
    <property type="evidence" value="ECO:0007669"/>
    <property type="project" value="InterPro"/>
</dbReference>
<name>A0A6I8M5V9_9FUSO</name>
<dbReference type="InterPro" id="IPR029026">
    <property type="entry name" value="tRNA_m1G_MTases_N"/>
</dbReference>
<reference evidence="5 6" key="1">
    <citation type="submission" date="2019-10" db="EMBL/GenBank/DDBJ databases">
        <authorList>
            <person name="Blom J."/>
        </authorList>
    </citation>
    <scope>NUCLEOTIDE SEQUENCE [LARGE SCALE GENOMIC DNA]</scope>
    <source>
        <strain evidence="5 6">ES3154-GLU</strain>
    </source>
</reference>
<dbReference type="SMART" id="SM00967">
    <property type="entry name" value="SpoU_sub_bind"/>
    <property type="match status" value="1"/>
</dbReference>
<dbReference type="SUPFAM" id="SSF55315">
    <property type="entry name" value="L30e-like"/>
    <property type="match status" value="1"/>
</dbReference>
<protein>
    <submittedName>
        <fullName evidence="5">TrmH family RNA methyltransferase</fullName>
    </submittedName>
</protein>
<dbReference type="Pfam" id="PF08032">
    <property type="entry name" value="SpoU_sub_bind"/>
    <property type="match status" value="1"/>
</dbReference>
<dbReference type="CDD" id="cd18103">
    <property type="entry name" value="SpoU-like_RlmB"/>
    <property type="match status" value="1"/>
</dbReference>
<dbReference type="Proteomes" id="UP000419017">
    <property type="component" value="Unassembled WGS sequence"/>
</dbReference>
<dbReference type="EMBL" id="CABWIB010000001">
    <property type="protein sequence ID" value="VWL84782.1"/>
    <property type="molecule type" value="Genomic_DNA"/>
</dbReference>
<dbReference type="NCBIfam" id="TIGR00186">
    <property type="entry name" value="rRNA_methyl_3"/>
    <property type="match status" value="1"/>
</dbReference>
<dbReference type="GO" id="GO:0032259">
    <property type="term" value="P:methylation"/>
    <property type="evidence" value="ECO:0007669"/>
    <property type="project" value="UniProtKB-KW"/>
</dbReference>
<dbReference type="PANTHER" id="PTHR46429">
    <property type="entry name" value="23S RRNA (GUANOSINE-2'-O-)-METHYLTRANSFERASE RLMB"/>
    <property type="match status" value="1"/>
</dbReference>